<evidence type="ECO:0000259" key="4">
    <source>
        <dbReference type="Pfam" id="PF13302"/>
    </source>
</evidence>
<dbReference type="Gene3D" id="3.40.630.30">
    <property type="match status" value="1"/>
</dbReference>
<dbReference type="PANTHER" id="PTHR43792:SF8">
    <property type="entry name" value="[RIBOSOMAL PROTEIN US5]-ALANINE N-ACETYLTRANSFERASE"/>
    <property type="match status" value="1"/>
</dbReference>
<dbReference type="InParanoid" id="A0A2U3N4R7"/>
<dbReference type="InterPro" id="IPR051531">
    <property type="entry name" value="N-acetyltransferase"/>
</dbReference>
<evidence type="ECO:0000256" key="3">
    <source>
        <dbReference type="ARBA" id="ARBA00038502"/>
    </source>
</evidence>
<comment type="similarity">
    <text evidence="3">Belongs to the acetyltransferase family. RimJ subfamily.</text>
</comment>
<evidence type="ECO:0000256" key="1">
    <source>
        <dbReference type="ARBA" id="ARBA00022679"/>
    </source>
</evidence>
<reference evidence="6" key="1">
    <citation type="submission" date="2018-03" db="EMBL/GenBank/DDBJ databases">
        <authorList>
            <person name="Blom J."/>
        </authorList>
    </citation>
    <scope>NUCLEOTIDE SEQUENCE [LARGE SCALE GENOMIC DNA]</scope>
    <source>
        <strain evidence="6">KPC-SM-21</strain>
    </source>
</reference>
<protein>
    <recommendedName>
        <fullName evidence="4">N-acetyltransferase domain-containing protein</fullName>
    </recommendedName>
</protein>
<keyword evidence="6" id="KW-1185">Reference proteome</keyword>
<sequence length="156" mass="18206">MHTSLDVLRKFPASLPWALEKPDLLATQAFCKWALLELINKTKFIYSIRLNENNHFLGVMDVHDISWEKKSANVGFWGNVEYQGNGYLTEALTLFTRCMLDHYQFKNLFAYVDEENTKARKLCERTGFDLLEIQENVKRNPVDGSLRNICKYGIEH</sequence>
<evidence type="ECO:0000256" key="2">
    <source>
        <dbReference type="ARBA" id="ARBA00023315"/>
    </source>
</evidence>
<dbReference type="InterPro" id="IPR000182">
    <property type="entry name" value="GNAT_dom"/>
</dbReference>
<dbReference type="Proteomes" id="UP000245974">
    <property type="component" value="Unassembled WGS sequence"/>
</dbReference>
<accession>A0A2U3N4R7</accession>
<organism evidence="5 6">
    <name type="scientific">Acinetobacter stercoris</name>
    <dbReference type="NCBI Taxonomy" id="2126983"/>
    <lineage>
        <taxon>Bacteria</taxon>
        <taxon>Pseudomonadati</taxon>
        <taxon>Pseudomonadota</taxon>
        <taxon>Gammaproteobacteria</taxon>
        <taxon>Moraxellales</taxon>
        <taxon>Moraxellaceae</taxon>
        <taxon>Acinetobacter</taxon>
    </lineage>
</organism>
<dbReference type="AlphaFoldDB" id="A0A2U3N4R7"/>
<name>A0A2U3N4R7_9GAMM</name>
<dbReference type="EMBL" id="OOGT01000460">
    <property type="protein sequence ID" value="SPL72677.1"/>
    <property type="molecule type" value="Genomic_DNA"/>
</dbReference>
<keyword evidence="1" id="KW-0808">Transferase</keyword>
<keyword evidence="2" id="KW-0012">Acyltransferase</keyword>
<dbReference type="GO" id="GO:0016747">
    <property type="term" value="F:acyltransferase activity, transferring groups other than amino-acyl groups"/>
    <property type="evidence" value="ECO:0007669"/>
    <property type="project" value="InterPro"/>
</dbReference>
<dbReference type="PANTHER" id="PTHR43792">
    <property type="entry name" value="GNAT FAMILY, PUTATIVE (AFU_ORTHOLOGUE AFUA_3G00765)-RELATED-RELATED"/>
    <property type="match status" value="1"/>
</dbReference>
<dbReference type="SUPFAM" id="SSF55729">
    <property type="entry name" value="Acyl-CoA N-acyltransferases (Nat)"/>
    <property type="match status" value="1"/>
</dbReference>
<proteinExistence type="inferred from homology"/>
<gene>
    <name evidence="5" type="ORF">KPC_3855</name>
</gene>
<evidence type="ECO:0000313" key="5">
    <source>
        <dbReference type="EMBL" id="SPL72677.1"/>
    </source>
</evidence>
<evidence type="ECO:0000313" key="6">
    <source>
        <dbReference type="Proteomes" id="UP000245974"/>
    </source>
</evidence>
<dbReference type="Pfam" id="PF13302">
    <property type="entry name" value="Acetyltransf_3"/>
    <property type="match status" value="1"/>
</dbReference>
<dbReference type="InterPro" id="IPR016181">
    <property type="entry name" value="Acyl_CoA_acyltransferase"/>
</dbReference>
<feature type="domain" description="N-acetyltransferase" evidence="4">
    <location>
        <begin position="16"/>
        <end position="128"/>
    </location>
</feature>